<accession>A0A7S4VUH2</accession>
<proteinExistence type="predicted"/>
<feature type="region of interest" description="Disordered" evidence="1">
    <location>
        <begin position="84"/>
        <end position="148"/>
    </location>
</feature>
<evidence type="ECO:0000313" key="2">
    <source>
        <dbReference type="EMBL" id="CAE4666832.1"/>
    </source>
</evidence>
<organism evidence="2">
    <name type="scientific">Ditylum brightwellii</name>
    <dbReference type="NCBI Taxonomy" id="49249"/>
    <lineage>
        <taxon>Eukaryota</taxon>
        <taxon>Sar</taxon>
        <taxon>Stramenopiles</taxon>
        <taxon>Ochrophyta</taxon>
        <taxon>Bacillariophyta</taxon>
        <taxon>Mediophyceae</taxon>
        <taxon>Lithodesmiophycidae</taxon>
        <taxon>Lithodesmiales</taxon>
        <taxon>Lithodesmiaceae</taxon>
        <taxon>Ditylum</taxon>
    </lineage>
</organism>
<dbReference type="EMBL" id="HBNS01060145">
    <property type="protein sequence ID" value="CAE4666832.1"/>
    <property type="molecule type" value="Transcribed_RNA"/>
</dbReference>
<feature type="compositionally biased region" description="Low complexity" evidence="1">
    <location>
        <begin position="89"/>
        <end position="98"/>
    </location>
</feature>
<dbReference type="AlphaFoldDB" id="A0A7S4VUH2"/>
<reference evidence="2" key="1">
    <citation type="submission" date="2021-01" db="EMBL/GenBank/DDBJ databases">
        <authorList>
            <person name="Corre E."/>
            <person name="Pelletier E."/>
            <person name="Niang G."/>
            <person name="Scheremetjew M."/>
            <person name="Finn R."/>
            <person name="Kale V."/>
            <person name="Holt S."/>
            <person name="Cochrane G."/>
            <person name="Meng A."/>
            <person name="Brown T."/>
            <person name="Cohen L."/>
        </authorList>
    </citation>
    <scope>NUCLEOTIDE SEQUENCE</scope>
    <source>
        <strain evidence="2">GSO104</strain>
    </source>
</reference>
<evidence type="ECO:0000256" key="1">
    <source>
        <dbReference type="SAM" id="MobiDB-lite"/>
    </source>
</evidence>
<name>A0A7S4VUH2_9STRA</name>
<protein>
    <submittedName>
        <fullName evidence="2">Uncharacterized protein</fullName>
    </submittedName>
</protein>
<gene>
    <name evidence="2" type="ORF">DBRI00130_LOCUS43285</name>
</gene>
<sequence>MMNFYEIRGKEKCTIHFHSHKIECTKHHSPKPTVGDQLVAIDKECVLTKEYAEVARLLEEKCQNQSCVKLWFRKKDSTINEDGGLVVYDGGNNNSNNGDSKEKDSDNNTEPSSKRNDASSSSENDNNVCGRGENSDSHGSEVNEHSHQWQPLPYYRKQPKMQPLLYQQNHASPIGMHHRQQITILTAHHNSFLHPLIYMNKHPPLIHKQQITNHLQFSRNNYLTSNQHFNDSYVQQFQGKQHTPISRSRSLLLREKQYHFNNIQCTNKHACDHSPSSLSRESIVKKQHLFHNDKRALTMNGNLYLDSPTSHPTRNDDVYDSNAEEETIGIVQSRTATTTCIHTNDNPNAHRRTEEDKEWLQILHDNPKAKVYRLRQFVADCKGCHDKCGNLPSLWAIEKGYIASEARLFPNHVETSKSAFDFLQQPLDDIILSTHDSSSWRNIIGKCEQGRRKTYCNTYIKFACIKRGDVIALQVRSRRPKKGVFYFGIVESDDVILQTVEQVMHDGFPSPKLFEKTIFDCGRIMLKKVRWMRKASARSLPFQSTSKKGANYVNWLSESGVVIWITEVTSHGALKKLTSEEFLSCSEALNTDLV</sequence>
<feature type="compositionally biased region" description="Basic and acidic residues" evidence="1">
    <location>
        <begin position="133"/>
        <end position="147"/>
    </location>
</feature>
<feature type="compositionally biased region" description="Low complexity" evidence="1">
    <location>
        <begin position="118"/>
        <end position="127"/>
    </location>
</feature>
<feature type="compositionally biased region" description="Basic and acidic residues" evidence="1">
    <location>
        <begin position="99"/>
        <end position="117"/>
    </location>
</feature>